<dbReference type="Proteomes" id="UP000325577">
    <property type="component" value="Linkage Group LG7"/>
</dbReference>
<name>A0A5J4ZHB7_9ASTE</name>
<reference evidence="2 3" key="1">
    <citation type="submission" date="2019-09" db="EMBL/GenBank/DDBJ databases">
        <title>A chromosome-level genome assembly of the Chinese tupelo Nyssa sinensis.</title>
        <authorList>
            <person name="Yang X."/>
            <person name="Kang M."/>
            <person name="Yang Y."/>
            <person name="Xiong H."/>
            <person name="Wang M."/>
            <person name="Zhang Z."/>
            <person name="Wang Z."/>
            <person name="Wu H."/>
            <person name="Ma T."/>
            <person name="Liu J."/>
            <person name="Xi Z."/>
        </authorList>
    </citation>
    <scope>NUCLEOTIDE SEQUENCE [LARGE SCALE GENOMIC DNA]</scope>
    <source>
        <strain evidence="2">J267</strain>
        <tissue evidence="2">Leaf</tissue>
    </source>
</reference>
<evidence type="ECO:0000256" key="1">
    <source>
        <dbReference type="SAM" id="MobiDB-lite"/>
    </source>
</evidence>
<evidence type="ECO:0000313" key="3">
    <source>
        <dbReference type="Proteomes" id="UP000325577"/>
    </source>
</evidence>
<sequence>MHLFDVAFEVSFTTIAEGPIRYPLGAKVTLGLLFTSPIASQMRLTDSIERHWEVVGRPSTLFSVSADEQIKGVGGWVSATMGLGLATAEETIVNGVASEVIDRTVVKIIRREECRSGGGREGDHADGHRVSHVQA</sequence>
<accession>A0A5J4ZHB7</accession>
<keyword evidence="3" id="KW-1185">Reference proteome</keyword>
<feature type="region of interest" description="Disordered" evidence="1">
    <location>
        <begin position="116"/>
        <end position="135"/>
    </location>
</feature>
<dbReference type="EMBL" id="CM018050">
    <property type="protein sequence ID" value="KAA8517970.1"/>
    <property type="molecule type" value="Genomic_DNA"/>
</dbReference>
<gene>
    <name evidence="2" type="ORF">F0562_015444</name>
</gene>
<feature type="compositionally biased region" description="Basic and acidic residues" evidence="1">
    <location>
        <begin position="116"/>
        <end position="129"/>
    </location>
</feature>
<organism evidence="2 3">
    <name type="scientific">Nyssa sinensis</name>
    <dbReference type="NCBI Taxonomy" id="561372"/>
    <lineage>
        <taxon>Eukaryota</taxon>
        <taxon>Viridiplantae</taxon>
        <taxon>Streptophyta</taxon>
        <taxon>Embryophyta</taxon>
        <taxon>Tracheophyta</taxon>
        <taxon>Spermatophyta</taxon>
        <taxon>Magnoliopsida</taxon>
        <taxon>eudicotyledons</taxon>
        <taxon>Gunneridae</taxon>
        <taxon>Pentapetalae</taxon>
        <taxon>asterids</taxon>
        <taxon>Cornales</taxon>
        <taxon>Nyssaceae</taxon>
        <taxon>Nyssa</taxon>
    </lineage>
</organism>
<evidence type="ECO:0000313" key="2">
    <source>
        <dbReference type="EMBL" id="KAA8517970.1"/>
    </source>
</evidence>
<protein>
    <submittedName>
        <fullName evidence="2">Uncharacterized protein</fullName>
    </submittedName>
</protein>
<proteinExistence type="predicted"/>
<dbReference type="AlphaFoldDB" id="A0A5J4ZHB7"/>